<dbReference type="InterPro" id="IPR040523">
    <property type="entry name" value="AsnC_trans_reg2"/>
</dbReference>
<dbReference type="PANTHER" id="PTHR43413">
    <property type="entry name" value="TRANSCRIPTIONAL REGULATOR, ASNC FAMILY"/>
    <property type="match status" value="1"/>
</dbReference>
<dbReference type="EC" id="4.1.1.111" evidence="7"/>
<keyword evidence="1" id="KW-0805">Transcription regulation</keyword>
<evidence type="ECO:0000256" key="1">
    <source>
        <dbReference type="ARBA" id="ARBA00023015"/>
    </source>
</evidence>
<gene>
    <name evidence="10" type="ORF">LF65_02178</name>
</gene>
<dbReference type="Pfam" id="PF17805">
    <property type="entry name" value="AsnC_trans_reg2"/>
    <property type="match status" value="1"/>
</dbReference>
<dbReference type="PROSITE" id="PS50956">
    <property type="entry name" value="HTH_ASNC_2"/>
    <property type="match status" value="1"/>
</dbReference>
<proteinExistence type="inferred from homology"/>
<evidence type="ECO:0000256" key="4">
    <source>
        <dbReference type="ARBA" id="ARBA00023239"/>
    </source>
</evidence>
<keyword evidence="3" id="KW-0804">Transcription</keyword>
<evidence type="ECO:0000256" key="7">
    <source>
        <dbReference type="ARBA" id="ARBA00023471"/>
    </source>
</evidence>
<dbReference type="STRING" id="1520.LF65_02178"/>
<comment type="catalytic activity">
    <reaction evidence="8">
        <text>siroheme + 2 H(+) = 12,18-didecarboxysiroheme + 2 CO2</text>
        <dbReference type="Rhea" id="RHEA:19093"/>
        <dbReference type="ChEBI" id="CHEBI:15378"/>
        <dbReference type="ChEBI" id="CHEBI:16526"/>
        <dbReference type="ChEBI" id="CHEBI:60052"/>
        <dbReference type="ChEBI" id="CHEBI:140497"/>
        <dbReference type="EC" id="4.1.1.111"/>
    </reaction>
</comment>
<evidence type="ECO:0000256" key="6">
    <source>
        <dbReference type="ARBA" id="ARBA00023457"/>
    </source>
</evidence>
<keyword evidence="2" id="KW-0238">DNA-binding</keyword>
<evidence type="ECO:0000313" key="11">
    <source>
        <dbReference type="Proteomes" id="UP000031866"/>
    </source>
</evidence>
<protein>
    <recommendedName>
        <fullName evidence="7">siroheme decarboxylase</fullName>
        <ecNumber evidence="7">4.1.1.111</ecNumber>
    </recommendedName>
</protein>
<dbReference type="OrthoDB" id="9806536at2"/>
<dbReference type="Pfam" id="PF22451">
    <property type="entry name" value="NirdL-like_HTH"/>
    <property type="match status" value="1"/>
</dbReference>
<evidence type="ECO:0000259" key="9">
    <source>
        <dbReference type="PROSITE" id="PS50956"/>
    </source>
</evidence>
<dbReference type="Proteomes" id="UP000031866">
    <property type="component" value="Chromosome"/>
</dbReference>
<evidence type="ECO:0000256" key="2">
    <source>
        <dbReference type="ARBA" id="ARBA00023125"/>
    </source>
</evidence>
<dbReference type="EMBL" id="CP010086">
    <property type="protein sequence ID" value="AJG98766.1"/>
    <property type="molecule type" value="Genomic_DNA"/>
</dbReference>
<evidence type="ECO:0000313" key="10">
    <source>
        <dbReference type="EMBL" id="AJG98766.1"/>
    </source>
</evidence>
<dbReference type="AlphaFoldDB" id="A0A0B5QKK6"/>
<dbReference type="RefSeq" id="WP_041896057.1">
    <property type="nucleotide sequence ID" value="NZ_CP010086.2"/>
</dbReference>
<dbReference type="PANTHER" id="PTHR43413:SF1">
    <property type="entry name" value="SIROHEME DECARBOXYLASE NIRL SUBUNIT"/>
    <property type="match status" value="1"/>
</dbReference>
<dbReference type="InterPro" id="IPR000485">
    <property type="entry name" value="AsnC-type_HTH_dom"/>
</dbReference>
<reference evidence="11" key="1">
    <citation type="submission" date="2014-12" db="EMBL/GenBank/DDBJ databases">
        <title>Genome sequence of Clostridium beijerinckii strain 59B.</title>
        <authorList>
            <person name="Little G.T."/>
            <person name="Minton N.P."/>
        </authorList>
    </citation>
    <scope>NUCLEOTIDE SEQUENCE [LARGE SCALE GENOMIC DNA]</scope>
    <source>
        <strain evidence="11">59B</strain>
    </source>
</reference>
<dbReference type="SUPFAM" id="SSF46785">
    <property type="entry name" value="Winged helix' DNA-binding domain"/>
    <property type="match status" value="1"/>
</dbReference>
<dbReference type="GO" id="GO:0016829">
    <property type="term" value="F:lyase activity"/>
    <property type="evidence" value="ECO:0007669"/>
    <property type="project" value="UniProtKB-KW"/>
</dbReference>
<evidence type="ECO:0000256" key="5">
    <source>
        <dbReference type="ARBA" id="ARBA00023444"/>
    </source>
</evidence>
<dbReference type="InterPro" id="IPR019888">
    <property type="entry name" value="Tscrpt_reg_AsnC-like"/>
</dbReference>
<organism evidence="10 11">
    <name type="scientific">Clostridium beijerinckii</name>
    <name type="common">Clostridium MP</name>
    <dbReference type="NCBI Taxonomy" id="1520"/>
    <lineage>
        <taxon>Bacteria</taxon>
        <taxon>Bacillati</taxon>
        <taxon>Bacillota</taxon>
        <taxon>Clostridia</taxon>
        <taxon>Eubacteriales</taxon>
        <taxon>Clostridiaceae</taxon>
        <taxon>Clostridium</taxon>
    </lineage>
</organism>
<dbReference type="Gene3D" id="1.10.10.10">
    <property type="entry name" value="Winged helix-like DNA-binding domain superfamily/Winged helix DNA-binding domain"/>
    <property type="match status" value="1"/>
</dbReference>
<sequence length="155" mass="18019">MDKTDKELLNLMQNEIPIDKNPFKILGERLLLTENEVLKRINNLKNEGIIRRIGGIFNSRKIGYTSTLCAAKVPENEIEKVAAYINMYDEVTHNYIREDEYNMWFTIITRSEENLINILEEIKRNTGLEEIMSLPSVKLFKIKVALNLQGDDTND</sequence>
<keyword evidence="4" id="KW-0456">Lyase</keyword>
<dbReference type="InterPro" id="IPR036390">
    <property type="entry name" value="WH_DNA-bd_sf"/>
</dbReference>
<evidence type="ECO:0000256" key="3">
    <source>
        <dbReference type="ARBA" id="ARBA00023163"/>
    </source>
</evidence>
<name>A0A0B5QKK6_CLOBE</name>
<dbReference type="GO" id="GO:0043565">
    <property type="term" value="F:sequence-specific DNA binding"/>
    <property type="evidence" value="ECO:0007669"/>
    <property type="project" value="InterPro"/>
</dbReference>
<comment type="pathway">
    <text evidence="5">Porphyrin-containing compound metabolism.</text>
</comment>
<dbReference type="InterPro" id="IPR036388">
    <property type="entry name" value="WH-like_DNA-bd_sf"/>
</dbReference>
<dbReference type="InterPro" id="IPR053953">
    <property type="entry name" value="NirdL-like_HTH"/>
</dbReference>
<dbReference type="Gene3D" id="3.30.70.3460">
    <property type="match status" value="1"/>
</dbReference>
<dbReference type="KEGG" id="cbei:LF65_02178"/>
<dbReference type="InterPro" id="IPR050684">
    <property type="entry name" value="HTH-Siroheme_Decarb"/>
</dbReference>
<evidence type="ECO:0000256" key="8">
    <source>
        <dbReference type="ARBA" id="ARBA00048470"/>
    </source>
</evidence>
<accession>A0A0B5QKK6</accession>
<dbReference type="SMART" id="SM00344">
    <property type="entry name" value="HTH_ASNC"/>
    <property type="match status" value="1"/>
</dbReference>
<feature type="domain" description="HTH asnC-type" evidence="9">
    <location>
        <begin position="1"/>
        <end position="65"/>
    </location>
</feature>
<comment type="similarity">
    <text evidence="6">Belongs to the Ahb/Nir family.</text>
</comment>